<evidence type="ECO:0000256" key="4">
    <source>
        <dbReference type="ARBA" id="ARBA00022691"/>
    </source>
</evidence>
<comment type="similarity">
    <text evidence="1">Belongs to the Gfa family.</text>
</comment>
<feature type="domain" description="CENP-V/GFA" evidence="9">
    <location>
        <begin position="20"/>
        <end position="143"/>
    </location>
</feature>
<dbReference type="Gene3D" id="2.170.150.70">
    <property type="match status" value="1"/>
</dbReference>
<dbReference type="InterPro" id="IPR002935">
    <property type="entry name" value="SAM_O-MeTrfase"/>
</dbReference>
<dbReference type="GO" id="GO:0008171">
    <property type="term" value="F:O-methyltransferase activity"/>
    <property type="evidence" value="ECO:0007669"/>
    <property type="project" value="InterPro"/>
</dbReference>
<gene>
    <name evidence="10" type="ORF">EKO27_g2023</name>
</gene>
<keyword evidence="4" id="KW-0949">S-adenosyl-L-methionine</keyword>
<dbReference type="GO" id="GO:0046872">
    <property type="term" value="F:metal ion binding"/>
    <property type="evidence" value="ECO:0007669"/>
    <property type="project" value="UniProtKB-KW"/>
</dbReference>
<dbReference type="PANTHER" id="PTHR33337">
    <property type="entry name" value="GFA DOMAIN-CONTAINING PROTEIN"/>
    <property type="match status" value="1"/>
</dbReference>
<evidence type="ECO:0000256" key="8">
    <source>
        <dbReference type="ARBA" id="ARBA00023453"/>
    </source>
</evidence>
<dbReference type="InterPro" id="IPR029063">
    <property type="entry name" value="SAM-dependent_MTases_sf"/>
</dbReference>
<keyword evidence="3" id="KW-0808">Transferase</keyword>
<keyword evidence="6" id="KW-0862">Zinc</keyword>
<comment type="caution">
    <text evidence="10">The sequence shown here is derived from an EMBL/GenBank/DDBJ whole genome shotgun (WGS) entry which is preliminary data.</text>
</comment>
<dbReference type="GO" id="GO:0032259">
    <property type="term" value="P:methylation"/>
    <property type="evidence" value="ECO:0007669"/>
    <property type="project" value="UniProtKB-KW"/>
</dbReference>
<dbReference type="PROSITE" id="PS51891">
    <property type="entry name" value="CENP_V_GFA"/>
    <property type="match status" value="1"/>
</dbReference>
<dbReference type="AlphaFoldDB" id="A0A439DFA5"/>
<evidence type="ECO:0000256" key="3">
    <source>
        <dbReference type="ARBA" id="ARBA00022679"/>
    </source>
</evidence>
<dbReference type="PROSITE" id="PS51682">
    <property type="entry name" value="SAM_OMT_I"/>
    <property type="match status" value="1"/>
</dbReference>
<dbReference type="GO" id="GO:0016846">
    <property type="term" value="F:carbon-sulfur lyase activity"/>
    <property type="evidence" value="ECO:0007669"/>
    <property type="project" value="InterPro"/>
</dbReference>
<evidence type="ECO:0000256" key="1">
    <source>
        <dbReference type="ARBA" id="ARBA00005495"/>
    </source>
</evidence>
<dbReference type="InterPro" id="IPR011057">
    <property type="entry name" value="Mss4-like_sf"/>
</dbReference>
<dbReference type="SUPFAM" id="SSF51316">
    <property type="entry name" value="Mss4-like"/>
    <property type="match status" value="1"/>
</dbReference>
<name>A0A439DFA5_9PEZI</name>
<accession>A0A439DFA5</accession>
<dbReference type="PANTHER" id="PTHR33337:SF43">
    <property type="entry name" value="CENP-V_GFA DOMAIN-CONTAINING PROTEIN"/>
    <property type="match status" value="1"/>
</dbReference>
<dbReference type="STRING" id="363999.A0A439DFA5"/>
<keyword evidence="5" id="KW-0479">Metal-binding</keyword>
<evidence type="ECO:0000313" key="10">
    <source>
        <dbReference type="EMBL" id="RWA13066.1"/>
    </source>
</evidence>
<keyword evidence="2" id="KW-0489">Methyltransferase</keyword>
<dbReference type="InterPro" id="IPR006913">
    <property type="entry name" value="CENP-V/GFA"/>
</dbReference>
<comment type="similarity">
    <text evidence="8">Belongs to the class I-like SAM-binding methyltransferase superfamily. Cation-dependent O-methyltransferase family.</text>
</comment>
<evidence type="ECO:0000256" key="6">
    <source>
        <dbReference type="ARBA" id="ARBA00022833"/>
    </source>
</evidence>
<dbReference type="CDD" id="cd02440">
    <property type="entry name" value="AdoMet_MTases"/>
    <property type="match status" value="1"/>
</dbReference>
<protein>
    <recommendedName>
        <fullName evidence="9">CENP-V/GFA domain-containing protein</fullName>
    </recommendedName>
</protein>
<keyword evidence="7" id="KW-0456">Lyase</keyword>
<keyword evidence="11" id="KW-1185">Reference proteome</keyword>
<evidence type="ECO:0000256" key="2">
    <source>
        <dbReference type="ARBA" id="ARBA00022603"/>
    </source>
</evidence>
<sequence length="346" mass="38482">MRSPQGDPKDHSVTEFEQGLTGTCLCGSIRVTIHDQELFTRRRGHLCHCSNCRKVAGSYVAANLIIEEEKVEILDNAGTLKTYNDYDTLSGNPVFRSFCSVDGNPIKSETPLSPGKVIVKMGIFPRIPEPEMEGFALHRHPWEADLEGTVNRRPPKAPEISAQVSEYCTKKSNDVSPASNELWDWTCGRFEDADKMSSPLQNATMKFLAEFIGARRVLEIGCYTGYSAFAWYEATEKNKAEIITLELDPKMIAASRETFNGYNLNDRVKLVEGPADEALKKLTGQFDLVFVDANKEGYEGCVKYILDNKLLSFTGLIMCDNVFARGMTISTGEPPATRQGPAVLDR</sequence>
<dbReference type="Proteomes" id="UP000286045">
    <property type="component" value="Unassembled WGS sequence"/>
</dbReference>
<organism evidence="10 11">
    <name type="scientific">Xylaria grammica</name>
    <dbReference type="NCBI Taxonomy" id="363999"/>
    <lineage>
        <taxon>Eukaryota</taxon>
        <taxon>Fungi</taxon>
        <taxon>Dikarya</taxon>
        <taxon>Ascomycota</taxon>
        <taxon>Pezizomycotina</taxon>
        <taxon>Sordariomycetes</taxon>
        <taxon>Xylariomycetidae</taxon>
        <taxon>Xylariales</taxon>
        <taxon>Xylariaceae</taxon>
        <taxon>Xylaria</taxon>
    </lineage>
</organism>
<dbReference type="Pfam" id="PF04828">
    <property type="entry name" value="GFA"/>
    <property type="match status" value="1"/>
</dbReference>
<dbReference type="SUPFAM" id="SSF53335">
    <property type="entry name" value="S-adenosyl-L-methionine-dependent methyltransferases"/>
    <property type="match status" value="1"/>
</dbReference>
<proteinExistence type="inferred from homology"/>
<dbReference type="Pfam" id="PF01596">
    <property type="entry name" value="Methyltransf_3"/>
    <property type="match status" value="1"/>
</dbReference>
<reference evidence="10 11" key="1">
    <citation type="submission" date="2018-12" db="EMBL/GenBank/DDBJ databases">
        <title>Draft genome sequence of Xylaria grammica IHI A82.</title>
        <authorList>
            <person name="Buettner E."/>
            <person name="Kellner H."/>
        </authorList>
    </citation>
    <scope>NUCLEOTIDE SEQUENCE [LARGE SCALE GENOMIC DNA]</scope>
    <source>
        <strain evidence="10 11">IHI A82</strain>
    </source>
</reference>
<evidence type="ECO:0000313" key="11">
    <source>
        <dbReference type="Proteomes" id="UP000286045"/>
    </source>
</evidence>
<dbReference type="EMBL" id="RYZI01000035">
    <property type="protein sequence ID" value="RWA13066.1"/>
    <property type="molecule type" value="Genomic_DNA"/>
</dbReference>
<evidence type="ECO:0000259" key="9">
    <source>
        <dbReference type="PROSITE" id="PS51891"/>
    </source>
</evidence>
<evidence type="ECO:0000256" key="5">
    <source>
        <dbReference type="ARBA" id="ARBA00022723"/>
    </source>
</evidence>
<dbReference type="Gene3D" id="3.40.50.150">
    <property type="entry name" value="Vaccinia Virus protein VP39"/>
    <property type="match status" value="1"/>
</dbReference>
<evidence type="ECO:0000256" key="7">
    <source>
        <dbReference type="ARBA" id="ARBA00023239"/>
    </source>
</evidence>